<keyword evidence="2" id="KW-1185">Reference proteome</keyword>
<dbReference type="AlphaFoldDB" id="A0A328BK72"/>
<accession>A0A328BK72</accession>
<dbReference type="EMBL" id="QFYS01000003">
    <property type="protein sequence ID" value="RAK66396.1"/>
    <property type="molecule type" value="Genomic_DNA"/>
</dbReference>
<reference evidence="1 2" key="1">
    <citation type="submission" date="2018-05" db="EMBL/GenBank/DDBJ databases">
        <authorList>
            <person name="Lanie J.A."/>
            <person name="Ng W.-L."/>
            <person name="Kazmierczak K.M."/>
            <person name="Andrzejewski T.M."/>
            <person name="Davidsen T.M."/>
            <person name="Wayne K.J."/>
            <person name="Tettelin H."/>
            <person name="Glass J.I."/>
            <person name="Rusch D."/>
            <person name="Podicherti R."/>
            <person name="Tsui H.-C.T."/>
            <person name="Winkler M.E."/>
        </authorList>
    </citation>
    <scope>NUCLEOTIDE SEQUENCE [LARGE SCALE GENOMIC DNA]</scope>
    <source>
        <strain evidence="1 2">BUT-10</strain>
    </source>
</reference>
<proteinExistence type="predicted"/>
<protein>
    <submittedName>
        <fullName evidence="1">Uncharacterized protein</fullName>
    </submittedName>
</protein>
<comment type="caution">
    <text evidence="1">The sequence shown here is derived from an EMBL/GenBank/DDBJ whole genome shotgun (WGS) entry which is preliminary data.</text>
</comment>
<organism evidence="1 2">
    <name type="scientific">Phenylobacterium kunshanense</name>
    <dbReference type="NCBI Taxonomy" id="1445034"/>
    <lineage>
        <taxon>Bacteria</taxon>
        <taxon>Pseudomonadati</taxon>
        <taxon>Pseudomonadota</taxon>
        <taxon>Alphaproteobacteria</taxon>
        <taxon>Caulobacterales</taxon>
        <taxon>Caulobacteraceae</taxon>
        <taxon>Phenylobacterium</taxon>
    </lineage>
</organism>
<dbReference type="Proteomes" id="UP000249524">
    <property type="component" value="Unassembled WGS sequence"/>
</dbReference>
<evidence type="ECO:0000313" key="2">
    <source>
        <dbReference type="Proteomes" id="UP000249524"/>
    </source>
</evidence>
<gene>
    <name evidence="1" type="ORF">DJ019_09125</name>
</gene>
<evidence type="ECO:0000313" key="1">
    <source>
        <dbReference type="EMBL" id="RAK66396.1"/>
    </source>
</evidence>
<sequence>MDAKSIQRVQTYARQLEAEEAITKPMGTKLAQVSVPGANSSARTSRKGTLNPPSKFSRVARVLLHIIDDHDGLNPERKLAEVGEGLRALIKDLEAKVGATPAPAKAPAKDPARAELEAFGALAIEKLTAELGAPAGDFSLVADRFLTEEDKAAGQAHFVCYRFHSRPGYVVKSFMAIMAPTPAFPGCSFFHAFVDLDEEGPRFTRGLVVPAGEWVYFLGAMKEYNALKLMMVKGRRFRRAKRFHGLALSMDSETPIAARFVMRRCEAKRHDQANIGVFELEDIREEIGDLLGSIRNRVDFEFDPHRPVTFDDRPISQKDMVHEVQDQFRRADGTPRFKIPDDDELVEFNPADDEFYTFNAALKIWSSEEAE</sequence>
<name>A0A328BK72_9CAUL</name>